<name>A0A0F9LEP4_9ZZZZ</name>
<proteinExistence type="predicted"/>
<dbReference type="AlphaFoldDB" id="A0A0F9LEP4"/>
<accession>A0A0F9LEP4</accession>
<evidence type="ECO:0000313" key="1">
    <source>
        <dbReference type="EMBL" id="KKM62665.1"/>
    </source>
</evidence>
<organism evidence="1">
    <name type="scientific">marine sediment metagenome</name>
    <dbReference type="NCBI Taxonomy" id="412755"/>
    <lineage>
        <taxon>unclassified sequences</taxon>
        <taxon>metagenomes</taxon>
        <taxon>ecological metagenomes</taxon>
    </lineage>
</organism>
<sequence>MRDEVLIDTIKGFIAIGEQNLKRAEELYRLLGMGIAGVKESLAEDKKRLNALISKDRNT</sequence>
<dbReference type="EMBL" id="LAZR01011248">
    <property type="protein sequence ID" value="KKM62665.1"/>
    <property type="molecule type" value="Genomic_DNA"/>
</dbReference>
<protein>
    <submittedName>
        <fullName evidence="1">Uncharacterized protein</fullName>
    </submittedName>
</protein>
<reference evidence="1" key="1">
    <citation type="journal article" date="2015" name="Nature">
        <title>Complex archaea that bridge the gap between prokaryotes and eukaryotes.</title>
        <authorList>
            <person name="Spang A."/>
            <person name="Saw J.H."/>
            <person name="Jorgensen S.L."/>
            <person name="Zaremba-Niedzwiedzka K."/>
            <person name="Martijn J."/>
            <person name="Lind A.E."/>
            <person name="van Eijk R."/>
            <person name="Schleper C."/>
            <person name="Guy L."/>
            <person name="Ettema T.J."/>
        </authorList>
    </citation>
    <scope>NUCLEOTIDE SEQUENCE</scope>
</reference>
<comment type="caution">
    <text evidence="1">The sequence shown here is derived from an EMBL/GenBank/DDBJ whole genome shotgun (WGS) entry which is preliminary data.</text>
</comment>
<gene>
    <name evidence="1" type="ORF">LCGC14_1519380</name>
</gene>